<accession>A0A1D9LC61</accession>
<dbReference type="KEGG" id="cvc:BKX93_01800"/>
<name>A0A1D9LC61_9NEIS</name>
<reference evidence="1 2" key="1">
    <citation type="submission" date="2016-10" db="EMBL/GenBank/DDBJ databases">
        <title>Chromobacterium muskegensis sp. nov., an insecticidal bacterium isolated from Sphagnum bogs.</title>
        <authorList>
            <person name="Sparks M.E."/>
            <person name="Blackburn M.B."/>
            <person name="Gundersen-Rindal D.E."/>
            <person name="Mitchell A."/>
            <person name="Farrar R."/>
            <person name="Kuhar D."/>
        </authorList>
    </citation>
    <scope>NUCLEOTIDE SEQUENCE [LARGE SCALE GENOMIC DNA]</scope>
    <source>
        <strain evidence="1 2">21-1</strain>
    </source>
</reference>
<dbReference type="Proteomes" id="UP000178776">
    <property type="component" value="Chromosome"/>
</dbReference>
<proteinExistence type="predicted"/>
<dbReference type="GeneID" id="68839954"/>
<sequence length="300" mass="31096">MADDWAGLAAGLGKMQQAWYVAARSYWSVFDQNSDTATIVAEDGSTRQVPSWRAISGALGGKADKATTLTGYGVVAIALDSPYTASIRKTTPTTYDSNAYSGGTLTLSSAGATGTDYPSLGLHRPGKSGVALVHKGYGADTLMLMEASGNEYRVWHSGNITPAATDADGRPLSAAVNCVMVGGDSSAALRVRNAGGTGDSSVAAISFECTGVYGTKLALRNDGIFGVGGWSAAPWRWFVDTRNGNMVTAGVVNVGYFTRATLPAANSSPSGIAYITDGPNGPTHVFSNGQKWRIPTMTDL</sequence>
<dbReference type="EMBL" id="CP017707">
    <property type="protein sequence ID" value="AOZ48852.1"/>
    <property type="molecule type" value="Genomic_DNA"/>
</dbReference>
<dbReference type="STRING" id="1108595.BKX93_01800"/>
<evidence type="ECO:0000313" key="1">
    <source>
        <dbReference type="EMBL" id="AOZ48852.1"/>
    </source>
</evidence>
<evidence type="ECO:0000313" key="2">
    <source>
        <dbReference type="Proteomes" id="UP000178776"/>
    </source>
</evidence>
<organism evidence="1 2">
    <name type="scientific">Chromobacterium vaccinii</name>
    <dbReference type="NCBI Taxonomy" id="1108595"/>
    <lineage>
        <taxon>Bacteria</taxon>
        <taxon>Pseudomonadati</taxon>
        <taxon>Pseudomonadota</taxon>
        <taxon>Betaproteobacteria</taxon>
        <taxon>Neisseriales</taxon>
        <taxon>Chromobacteriaceae</taxon>
        <taxon>Chromobacterium</taxon>
    </lineage>
</organism>
<dbReference type="AlphaFoldDB" id="A0A1D9LC61"/>
<dbReference type="RefSeq" id="WP_070978403.1">
    <property type="nucleotide sequence ID" value="NZ_CP017707.1"/>
</dbReference>
<protein>
    <submittedName>
        <fullName evidence="1">Uncharacterized protein</fullName>
    </submittedName>
</protein>
<gene>
    <name evidence="1" type="ORF">BKX93_01800</name>
</gene>